<dbReference type="InterPro" id="IPR014710">
    <property type="entry name" value="RmlC-like_jellyroll"/>
</dbReference>
<accession>A0A923S6G2</accession>
<dbReference type="AlphaFoldDB" id="A0A923S6G2"/>
<organism evidence="1 2">
    <name type="scientific">Ramlibacter albus</name>
    <dbReference type="NCBI Taxonomy" id="2079448"/>
    <lineage>
        <taxon>Bacteria</taxon>
        <taxon>Pseudomonadati</taxon>
        <taxon>Pseudomonadota</taxon>
        <taxon>Betaproteobacteria</taxon>
        <taxon>Burkholderiales</taxon>
        <taxon>Comamonadaceae</taxon>
        <taxon>Ramlibacter</taxon>
    </lineage>
</organism>
<reference evidence="1" key="1">
    <citation type="submission" date="2020-08" db="EMBL/GenBank/DDBJ databases">
        <title>Ramlibacter sp. GTP1 16S ribosomal RNA gene genome sequencing and assembly.</title>
        <authorList>
            <person name="Kang M."/>
        </authorList>
    </citation>
    <scope>NUCLEOTIDE SEQUENCE</scope>
    <source>
        <strain evidence="1">GTP1</strain>
    </source>
</reference>
<dbReference type="InterPro" id="IPR011051">
    <property type="entry name" value="RmlC_Cupin_sf"/>
</dbReference>
<evidence type="ECO:0000313" key="1">
    <source>
        <dbReference type="EMBL" id="MBC5766117.1"/>
    </source>
</evidence>
<dbReference type="SUPFAM" id="SSF51182">
    <property type="entry name" value="RmlC-like cupins"/>
    <property type="match status" value="1"/>
</dbReference>
<dbReference type="Proteomes" id="UP000596827">
    <property type="component" value="Unassembled WGS sequence"/>
</dbReference>
<dbReference type="RefSeq" id="WP_187082599.1">
    <property type="nucleotide sequence ID" value="NZ_JACORU010000006.1"/>
</dbReference>
<name>A0A923S6G2_9BURK</name>
<keyword evidence="2" id="KW-1185">Reference proteome</keyword>
<dbReference type="Gene3D" id="2.60.120.10">
    <property type="entry name" value="Jelly Rolls"/>
    <property type="match status" value="1"/>
</dbReference>
<comment type="caution">
    <text evidence="1">The sequence shown here is derived from an EMBL/GenBank/DDBJ whole genome shotgun (WGS) entry which is preliminary data.</text>
</comment>
<dbReference type="PANTHER" id="PTHR37943">
    <property type="entry name" value="PROTEIN VES"/>
    <property type="match status" value="1"/>
</dbReference>
<evidence type="ECO:0000313" key="2">
    <source>
        <dbReference type="Proteomes" id="UP000596827"/>
    </source>
</evidence>
<dbReference type="InterPro" id="IPR010282">
    <property type="entry name" value="Uncharacterised_HutD/Ves"/>
</dbReference>
<dbReference type="Pfam" id="PF05962">
    <property type="entry name" value="HutD"/>
    <property type="match status" value="1"/>
</dbReference>
<protein>
    <submittedName>
        <fullName evidence="1">HutD family protein</fullName>
    </submittedName>
</protein>
<proteinExistence type="predicted"/>
<sequence>MNAYRVHLKDVAPVPWRNGGGTTRELLAWPDASDWQLRISVADVAQDGPFSKFDGIERWFAVLEGEGVRLDIDGVAHEVRRGSPPLRFDGGARVHATLLGGPTLDFNLMARPGVATLERVDEGFLRVRSQHVVAHYDLAAHALIWQVSEAWR</sequence>
<dbReference type="EMBL" id="JACORU010000006">
    <property type="protein sequence ID" value="MBC5766117.1"/>
    <property type="molecule type" value="Genomic_DNA"/>
</dbReference>
<dbReference type="CDD" id="cd20293">
    <property type="entry name" value="cupin_HutD_N"/>
    <property type="match status" value="1"/>
</dbReference>
<gene>
    <name evidence="1" type="ORF">H8R02_16740</name>
</gene>
<dbReference type="PANTHER" id="PTHR37943:SF1">
    <property type="entry name" value="PROTEIN VES"/>
    <property type="match status" value="1"/>
</dbReference>